<dbReference type="EMBL" id="JARAOO010000008">
    <property type="protein sequence ID" value="KAJ7960320.1"/>
    <property type="molecule type" value="Genomic_DNA"/>
</dbReference>
<dbReference type="PANTHER" id="PTHR36703:SF1">
    <property type="entry name" value="TRIACYLGLYCEROL LIPASE-LIKE PROTEIN"/>
    <property type="match status" value="1"/>
</dbReference>
<dbReference type="KEGG" id="qsa:O6P43_020781"/>
<sequence>MEAFELKRKSLYSWAAVQDTYYSTKDTFERHKVVFTIGTSISSVATAWLGYSIRHYHESKVDRRLESIEKAYYSPYLKT</sequence>
<organism evidence="1 2">
    <name type="scientific">Quillaja saponaria</name>
    <name type="common">Soap bark tree</name>
    <dbReference type="NCBI Taxonomy" id="32244"/>
    <lineage>
        <taxon>Eukaryota</taxon>
        <taxon>Viridiplantae</taxon>
        <taxon>Streptophyta</taxon>
        <taxon>Embryophyta</taxon>
        <taxon>Tracheophyta</taxon>
        <taxon>Spermatophyta</taxon>
        <taxon>Magnoliopsida</taxon>
        <taxon>eudicotyledons</taxon>
        <taxon>Gunneridae</taxon>
        <taxon>Pentapetalae</taxon>
        <taxon>rosids</taxon>
        <taxon>fabids</taxon>
        <taxon>Fabales</taxon>
        <taxon>Quillajaceae</taxon>
        <taxon>Quillaja</taxon>
    </lineage>
</organism>
<gene>
    <name evidence="1" type="ORF">O6P43_020781</name>
</gene>
<accession>A0AAD7LLG3</accession>
<evidence type="ECO:0000313" key="2">
    <source>
        <dbReference type="Proteomes" id="UP001163823"/>
    </source>
</evidence>
<name>A0AAD7LLG3_QUISA</name>
<protein>
    <submittedName>
        <fullName evidence="1">Triacylglycerol lipase 2</fullName>
    </submittedName>
</protein>
<evidence type="ECO:0000313" key="1">
    <source>
        <dbReference type="EMBL" id="KAJ7960320.1"/>
    </source>
</evidence>
<reference evidence="1" key="1">
    <citation type="journal article" date="2023" name="Science">
        <title>Elucidation of the pathway for biosynthesis of saponin adjuvants from the soapbark tree.</title>
        <authorList>
            <person name="Reed J."/>
            <person name="Orme A."/>
            <person name="El-Demerdash A."/>
            <person name="Owen C."/>
            <person name="Martin L.B.B."/>
            <person name="Misra R.C."/>
            <person name="Kikuchi S."/>
            <person name="Rejzek M."/>
            <person name="Martin A.C."/>
            <person name="Harkess A."/>
            <person name="Leebens-Mack J."/>
            <person name="Louveau T."/>
            <person name="Stephenson M.J."/>
            <person name="Osbourn A."/>
        </authorList>
    </citation>
    <scope>NUCLEOTIDE SEQUENCE</scope>
    <source>
        <strain evidence="1">S10</strain>
    </source>
</reference>
<dbReference type="PANTHER" id="PTHR36703">
    <property type="entry name" value="TRIACYLGLYCEROL LIPASE-LIKE PROTEIN"/>
    <property type="match status" value="1"/>
</dbReference>
<proteinExistence type="predicted"/>
<dbReference type="Proteomes" id="UP001163823">
    <property type="component" value="Chromosome 8"/>
</dbReference>
<dbReference type="AlphaFoldDB" id="A0AAD7LLG3"/>
<keyword evidence="2" id="KW-1185">Reference proteome</keyword>
<comment type="caution">
    <text evidence="1">The sequence shown here is derived from an EMBL/GenBank/DDBJ whole genome shotgun (WGS) entry which is preliminary data.</text>
</comment>